<dbReference type="EMBL" id="CP001650">
    <property type="protein sequence ID" value="ADF50659.1"/>
    <property type="molecule type" value="Genomic_DNA"/>
</dbReference>
<dbReference type="InterPro" id="IPR011990">
    <property type="entry name" value="TPR-like_helical_dom_sf"/>
</dbReference>
<dbReference type="HOGENOM" id="CLU_525636_0_0_10"/>
<gene>
    <name evidence="2" type="ordered locus">ZPR_0299</name>
</gene>
<keyword evidence="3" id="KW-1185">Reference proteome</keyword>
<dbReference type="SUPFAM" id="SSF48452">
    <property type="entry name" value="TPR-like"/>
    <property type="match status" value="1"/>
</dbReference>
<evidence type="ECO:0008006" key="4">
    <source>
        <dbReference type="Google" id="ProtNLM"/>
    </source>
</evidence>
<dbReference type="Proteomes" id="UP000001654">
    <property type="component" value="Chromosome"/>
</dbReference>
<proteinExistence type="predicted"/>
<dbReference type="SUPFAM" id="SSF103642">
    <property type="entry name" value="Sec-C motif"/>
    <property type="match status" value="1"/>
</dbReference>
<accession>D5BDR8</accession>
<dbReference type="Pfam" id="PF06685">
    <property type="entry name" value="DUF1186"/>
    <property type="match status" value="1"/>
</dbReference>
<dbReference type="RefSeq" id="WP_013069812.1">
    <property type="nucleotide sequence ID" value="NC_014041.1"/>
</dbReference>
<dbReference type="Pfam" id="PF02810">
    <property type="entry name" value="SEC-C"/>
    <property type="match status" value="1"/>
</dbReference>
<dbReference type="InterPro" id="IPR010602">
    <property type="entry name" value="DUF1186"/>
</dbReference>
<evidence type="ECO:0000313" key="2">
    <source>
        <dbReference type="EMBL" id="ADF50659.1"/>
    </source>
</evidence>
<dbReference type="Gene3D" id="1.25.40.10">
    <property type="entry name" value="Tetratricopeptide repeat domain"/>
    <property type="match status" value="1"/>
</dbReference>
<name>D5BDR8_ZUNPS</name>
<dbReference type="AlphaFoldDB" id="D5BDR8"/>
<dbReference type="InterPro" id="IPR004027">
    <property type="entry name" value="SEC_C_motif"/>
</dbReference>
<organism evidence="2 3">
    <name type="scientific">Zunongwangia profunda (strain DSM 18752 / CCTCC AB 206139 / SM-A87)</name>
    <name type="common">Wangia profunda</name>
    <dbReference type="NCBI Taxonomy" id="655815"/>
    <lineage>
        <taxon>Bacteria</taxon>
        <taxon>Pseudomonadati</taxon>
        <taxon>Bacteroidota</taxon>
        <taxon>Flavobacteriia</taxon>
        <taxon>Flavobacteriales</taxon>
        <taxon>Flavobacteriaceae</taxon>
        <taxon>Zunongwangia</taxon>
    </lineage>
</organism>
<evidence type="ECO:0000313" key="3">
    <source>
        <dbReference type="Proteomes" id="UP000001654"/>
    </source>
</evidence>
<dbReference type="KEGG" id="zpr:ZPR_0299"/>
<feature type="region of interest" description="Disordered" evidence="1">
    <location>
        <begin position="529"/>
        <end position="552"/>
    </location>
</feature>
<evidence type="ECO:0000256" key="1">
    <source>
        <dbReference type="SAM" id="MobiDB-lite"/>
    </source>
</evidence>
<dbReference type="eggNOG" id="COG3012">
    <property type="taxonomic scope" value="Bacteria"/>
</dbReference>
<dbReference type="OrthoDB" id="9786424at2"/>
<protein>
    <recommendedName>
        <fullName evidence="4">SEC-C motif-containing protein</fullName>
    </recommendedName>
</protein>
<reference evidence="2 3" key="1">
    <citation type="journal article" date="2010" name="BMC Genomics">
        <title>The complete genome of Zunongwangia profunda SM-A87 reveals its adaptation to the deep-sea environment and ecological role in sedimentary organic nitrogen degradation.</title>
        <authorList>
            <person name="Qin Q.L."/>
            <person name="Zhang X.Y."/>
            <person name="Wang X.M."/>
            <person name="Liu G.M."/>
            <person name="Chen X.L."/>
            <person name="Xie B.B."/>
            <person name="Dang H.Y."/>
            <person name="Zhou B.C."/>
            <person name="Yu J."/>
            <person name="Zhang Y.Z."/>
        </authorList>
    </citation>
    <scope>NUCLEOTIDE SEQUENCE [LARGE SCALE GENOMIC DNA]</scope>
    <source>
        <strain evidence="3">DSM 18752 / CCTCC AB 206139 / SM-A87</strain>
    </source>
</reference>
<dbReference type="Gene3D" id="3.10.450.50">
    <property type="match status" value="1"/>
</dbReference>
<sequence>MLQYQLQSYTISSDHELLDNENHITSKIREILESIHPDVLKGKGYLLKKLPRLIKQYPRVPALKNFLATLHKERGEMEQAFKANRWLVKEHPNYLFGRLNLAAEYLENDQLEKIPEVLGEMMELKSLYPNREEFHIEEFIAFNQISVLYFLAQDEIEQAEMRVDMMVKVAPDHPKTEYAQDRIKQFMLIKAAERKQRENEEYHSPAVTDRRSHLQTDKAPVFNFPIQMQWLYEEDYDFPKNKLETILKLEREPLIEDLKKLLNDSIARYDYFMEDDEMDLLLFPIHTLFILEELNAEQALPEIFEILKQDEDFYEIYFGDFANNVVASILFTFGENNLQQFFDFLKTPNLYGLSKSYVSEGIAFLANEKSALRESIQSHYKDLLLYFIAEKQNENLIDHEAYGLIIADIIDLRMEELLPQIKELYQLNLVAKSINGEFDSIEEAFKKPEFISEQAKLPKADLFKKYEIWKADYEAYLEKEFNDFDEELEDDDFSLYDRFFEDEEPEDDFDMDDVPFDEEAFQHLIMNNEDQQPIIKQKEPGRNDPCPCGSGKKYKKCCLNKK</sequence>